<dbReference type="EMBL" id="UZAM01007248">
    <property type="protein sequence ID" value="VDO97784.1"/>
    <property type="molecule type" value="Genomic_DNA"/>
</dbReference>
<dbReference type="OrthoDB" id="5596951at2759"/>
<sequence>MHFQNDYWSSHLSTASLVGLYNVPVMARLRPYRHRTSITKVILNCVVILVLSSALPVLTRVTGVSSFDLLGHYGRLDWLGNFYLVLAYNLVFMVLTASSLVIKLTASVRRKLISGFL</sequence>
<evidence type="ECO:0000313" key="3">
    <source>
        <dbReference type="EMBL" id="VDO97784.1"/>
    </source>
</evidence>
<gene>
    <name evidence="3" type="ORF">SBAD_LOCUS2486</name>
</gene>
<dbReference type="GO" id="GO:0007165">
    <property type="term" value="P:signal transduction"/>
    <property type="evidence" value="ECO:0007669"/>
    <property type="project" value="TreeGrafter"/>
</dbReference>
<organism evidence="5">
    <name type="scientific">Soboliphyme baturini</name>
    <dbReference type="NCBI Taxonomy" id="241478"/>
    <lineage>
        <taxon>Eukaryota</taxon>
        <taxon>Metazoa</taxon>
        <taxon>Ecdysozoa</taxon>
        <taxon>Nematoda</taxon>
        <taxon>Enoplea</taxon>
        <taxon>Dorylaimia</taxon>
        <taxon>Dioctophymatida</taxon>
        <taxon>Dioctophymatoidea</taxon>
        <taxon>Soboliphymatidae</taxon>
        <taxon>Soboliphyme</taxon>
    </lineage>
</organism>
<proteinExistence type="inferred from homology"/>
<dbReference type="GO" id="GO:0004888">
    <property type="term" value="F:transmembrane signaling receptor activity"/>
    <property type="evidence" value="ECO:0007669"/>
    <property type="project" value="TreeGrafter"/>
</dbReference>
<name>A0A183IFU2_9BILA</name>
<dbReference type="PRINTS" id="PR01692">
    <property type="entry name" value="LIPOCALINIMR"/>
</dbReference>
<dbReference type="WBParaSite" id="SBAD_0000260701-mRNA-1">
    <property type="protein sequence ID" value="SBAD_0000260701-mRNA-1"/>
    <property type="gene ID" value="SBAD_0000260701"/>
</dbReference>
<keyword evidence="2" id="KW-0812">Transmembrane</keyword>
<accession>A0A183IFU2</accession>
<dbReference type="InterPro" id="IPR008075">
    <property type="entry name" value="LIMR"/>
</dbReference>
<keyword evidence="2" id="KW-1133">Transmembrane helix</keyword>
<comment type="similarity">
    <text evidence="1">Belongs to the LIMR family.</text>
</comment>
<dbReference type="Proteomes" id="UP000270296">
    <property type="component" value="Unassembled WGS sequence"/>
</dbReference>
<feature type="transmembrane region" description="Helical" evidence="2">
    <location>
        <begin position="41"/>
        <end position="62"/>
    </location>
</feature>
<evidence type="ECO:0000256" key="2">
    <source>
        <dbReference type="SAM" id="Phobius"/>
    </source>
</evidence>
<reference evidence="3 4" key="2">
    <citation type="submission" date="2018-11" db="EMBL/GenBank/DDBJ databases">
        <authorList>
            <consortium name="Pathogen Informatics"/>
        </authorList>
    </citation>
    <scope>NUCLEOTIDE SEQUENCE [LARGE SCALE GENOMIC DNA]</scope>
</reference>
<evidence type="ECO:0000256" key="1">
    <source>
        <dbReference type="ARBA" id="ARBA00010487"/>
    </source>
</evidence>
<dbReference type="PANTHER" id="PTHR12625">
    <property type="entry name" value="LIPOCALIN-1 INTERACTING MEMBRANE RECEPTOR LIMR"/>
    <property type="match status" value="1"/>
</dbReference>
<dbReference type="GO" id="GO:0005886">
    <property type="term" value="C:plasma membrane"/>
    <property type="evidence" value="ECO:0007669"/>
    <property type="project" value="TreeGrafter"/>
</dbReference>
<dbReference type="AlphaFoldDB" id="A0A183IFU2"/>
<evidence type="ECO:0000313" key="5">
    <source>
        <dbReference type="WBParaSite" id="SBAD_0000260701-mRNA-1"/>
    </source>
</evidence>
<feature type="transmembrane region" description="Helical" evidence="2">
    <location>
        <begin position="82"/>
        <end position="102"/>
    </location>
</feature>
<keyword evidence="2" id="KW-0472">Membrane</keyword>
<keyword evidence="4" id="KW-1185">Reference proteome</keyword>
<dbReference type="InterPro" id="IPR006876">
    <property type="entry name" value="LMBR1-like_membr_prot"/>
</dbReference>
<evidence type="ECO:0000313" key="4">
    <source>
        <dbReference type="Proteomes" id="UP000270296"/>
    </source>
</evidence>
<dbReference type="PANTHER" id="PTHR12625:SF0">
    <property type="entry name" value="PROTEIN LILIPOD"/>
    <property type="match status" value="1"/>
</dbReference>
<reference evidence="5" key="1">
    <citation type="submission" date="2016-06" db="UniProtKB">
        <authorList>
            <consortium name="WormBaseParasite"/>
        </authorList>
    </citation>
    <scope>IDENTIFICATION</scope>
</reference>
<dbReference type="Pfam" id="PF04791">
    <property type="entry name" value="LMBR1"/>
    <property type="match status" value="1"/>
</dbReference>
<protein>
    <submittedName>
        <fullName evidence="5">G_PROTEIN_RECEP_F1_2 domain-containing protein</fullName>
    </submittedName>
</protein>